<reference evidence="1" key="1">
    <citation type="submission" date="2019-08" db="EMBL/GenBank/DDBJ databases">
        <authorList>
            <person name="Kucharzyk K."/>
            <person name="Murdoch R.W."/>
            <person name="Higgins S."/>
            <person name="Loffler F."/>
        </authorList>
    </citation>
    <scope>NUCLEOTIDE SEQUENCE</scope>
</reference>
<dbReference type="EMBL" id="VSSQ01065577">
    <property type="protein sequence ID" value="MPN18281.1"/>
    <property type="molecule type" value="Genomic_DNA"/>
</dbReference>
<sequence>MVFVTPELIKSYKNNALSSYYSKMRSLNFANMRQYDNIYDHDPLSMGDRIQCLYVGSFQDIRIRNPKYLFEVVRETSDDIFFHFIISTWDKECSDLKDIYLEGVSNVMFYDRVSLDEAQFFIRSADILINVGNNAGNQTPCKVVDYISAGKPIVNFYEISDDTSKILLERYPYALNLKQGTYSAKQAALKLQSFCRCNLYRRVDYQSLRSLYPEYDSSSIVEKFIHDIDSYLNIN</sequence>
<dbReference type="AlphaFoldDB" id="A0A645FUU8"/>
<comment type="caution">
    <text evidence="1">The sequence shown here is derived from an EMBL/GenBank/DDBJ whole genome shotgun (WGS) entry which is preliminary data.</text>
</comment>
<proteinExistence type="predicted"/>
<name>A0A645FUU8_9ZZZZ</name>
<accession>A0A645FUU8</accession>
<evidence type="ECO:0008006" key="2">
    <source>
        <dbReference type="Google" id="ProtNLM"/>
    </source>
</evidence>
<evidence type="ECO:0000313" key="1">
    <source>
        <dbReference type="EMBL" id="MPN18281.1"/>
    </source>
</evidence>
<organism evidence="1">
    <name type="scientific">bioreactor metagenome</name>
    <dbReference type="NCBI Taxonomy" id="1076179"/>
    <lineage>
        <taxon>unclassified sequences</taxon>
        <taxon>metagenomes</taxon>
        <taxon>ecological metagenomes</taxon>
    </lineage>
</organism>
<protein>
    <recommendedName>
        <fullName evidence="2">Glycosyl transferase family 1 domain-containing protein</fullName>
    </recommendedName>
</protein>
<gene>
    <name evidence="1" type="ORF">SDC9_165641</name>
</gene>
<dbReference type="SUPFAM" id="SSF53756">
    <property type="entry name" value="UDP-Glycosyltransferase/glycogen phosphorylase"/>
    <property type="match status" value="1"/>
</dbReference>
<dbReference type="Gene3D" id="3.40.50.2000">
    <property type="entry name" value="Glycogen Phosphorylase B"/>
    <property type="match status" value="1"/>
</dbReference>